<gene>
    <name evidence="2" type="ORF">S01H1_33779</name>
</gene>
<comment type="caution">
    <text evidence="2">The sequence shown here is derived from an EMBL/GenBank/DDBJ whole genome shotgun (WGS) entry which is preliminary data.</text>
</comment>
<organism evidence="2">
    <name type="scientific">marine sediment metagenome</name>
    <dbReference type="NCBI Taxonomy" id="412755"/>
    <lineage>
        <taxon>unclassified sequences</taxon>
        <taxon>metagenomes</taxon>
        <taxon>ecological metagenomes</taxon>
    </lineage>
</organism>
<sequence length="119" mass="13446">MATISTVDIRKHLSDVVNAARYNKERVVLTRHNKPVVTIVPIEDYELLEALEDHLDLEDALADEYVAIDANLTARGVGNGRVLRRGYGRIPLRTRSRGLCLFLIIKMDCLPLPDGFIYI</sequence>
<dbReference type="InterPro" id="IPR006442">
    <property type="entry name" value="Antitoxin_Phd/YefM"/>
</dbReference>
<proteinExistence type="inferred from homology"/>
<evidence type="ECO:0000313" key="2">
    <source>
        <dbReference type="EMBL" id="GAG13097.1"/>
    </source>
</evidence>
<evidence type="ECO:0000256" key="1">
    <source>
        <dbReference type="ARBA" id="ARBA00009981"/>
    </source>
</evidence>
<dbReference type="NCBIfam" id="TIGR01552">
    <property type="entry name" value="phd_fam"/>
    <property type="match status" value="1"/>
</dbReference>
<accession>X0VPM9</accession>
<protein>
    <recommendedName>
        <fullName evidence="3">Antitoxin</fullName>
    </recommendedName>
</protein>
<dbReference type="InterPro" id="IPR036165">
    <property type="entry name" value="YefM-like_sf"/>
</dbReference>
<comment type="similarity">
    <text evidence="1">Belongs to the phD/YefM antitoxin family.</text>
</comment>
<reference evidence="2" key="1">
    <citation type="journal article" date="2014" name="Front. Microbiol.">
        <title>High frequency of phylogenetically diverse reductive dehalogenase-homologous genes in deep subseafloor sedimentary metagenomes.</title>
        <authorList>
            <person name="Kawai M."/>
            <person name="Futagami T."/>
            <person name="Toyoda A."/>
            <person name="Takaki Y."/>
            <person name="Nishi S."/>
            <person name="Hori S."/>
            <person name="Arai W."/>
            <person name="Tsubouchi T."/>
            <person name="Morono Y."/>
            <person name="Uchiyama I."/>
            <person name="Ito T."/>
            <person name="Fujiyama A."/>
            <person name="Inagaki F."/>
            <person name="Takami H."/>
        </authorList>
    </citation>
    <scope>NUCLEOTIDE SEQUENCE</scope>
    <source>
        <strain evidence="2">Expedition CK06-06</strain>
    </source>
</reference>
<evidence type="ECO:0008006" key="3">
    <source>
        <dbReference type="Google" id="ProtNLM"/>
    </source>
</evidence>
<dbReference type="EMBL" id="BARS01020986">
    <property type="protein sequence ID" value="GAG13097.1"/>
    <property type="molecule type" value="Genomic_DNA"/>
</dbReference>
<dbReference type="Pfam" id="PF02604">
    <property type="entry name" value="PhdYeFM_antitox"/>
    <property type="match status" value="1"/>
</dbReference>
<name>X0VPM9_9ZZZZ</name>
<dbReference type="SUPFAM" id="SSF143120">
    <property type="entry name" value="YefM-like"/>
    <property type="match status" value="1"/>
</dbReference>
<dbReference type="Gene3D" id="3.40.1620.10">
    <property type="entry name" value="YefM-like domain"/>
    <property type="match status" value="1"/>
</dbReference>
<dbReference type="AlphaFoldDB" id="X0VPM9"/>